<comment type="caution">
    <text evidence="1">The sequence shown here is derived from an EMBL/GenBank/DDBJ whole genome shotgun (WGS) entry which is preliminary data.</text>
</comment>
<organism evidence="1 2">
    <name type="scientific">Halobium palmae</name>
    <dbReference type="NCBI Taxonomy" id="1776492"/>
    <lineage>
        <taxon>Archaea</taxon>
        <taxon>Methanobacteriati</taxon>
        <taxon>Methanobacteriota</taxon>
        <taxon>Stenosarchaea group</taxon>
        <taxon>Halobacteria</taxon>
        <taxon>Halobacteriales</taxon>
        <taxon>Haloferacaceae</taxon>
        <taxon>Halobium</taxon>
    </lineage>
</organism>
<dbReference type="Proteomes" id="UP001596328">
    <property type="component" value="Unassembled WGS sequence"/>
</dbReference>
<dbReference type="AlphaFoldDB" id="A0ABD5S2N9"/>
<sequence length="37" mass="3991">MEDAGIYAREFDRLGRVVQIGVAGGRVIDVAFPESVP</sequence>
<name>A0ABD5S2N9_9EURY</name>
<evidence type="ECO:0000313" key="1">
    <source>
        <dbReference type="EMBL" id="MFC6725777.1"/>
    </source>
</evidence>
<evidence type="ECO:0000313" key="2">
    <source>
        <dbReference type="Proteomes" id="UP001596328"/>
    </source>
</evidence>
<gene>
    <name evidence="1" type="ORF">ACFQE1_15660</name>
</gene>
<keyword evidence="2" id="KW-1185">Reference proteome</keyword>
<reference evidence="1 2" key="1">
    <citation type="journal article" date="2019" name="Int. J. Syst. Evol. Microbiol.">
        <title>The Global Catalogue of Microorganisms (GCM) 10K type strain sequencing project: providing services to taxonomists for standard genome sequencing and annotation.</title>
        <authorList>
            <consortium name="The Broad Institute Genomics Platform"/>
            <consortium name="The Broad Institute Genome Sequencing Center for Infectious Disease"/>
            <person name="Wu L."/>
            <person name="Ma J."/>
        </authorList>
    </citation>
    <scope>NUCLEOTIDE SEQUENCE [LARGE SCALE GENOMIC DNA]</scope>
    <source>
        <strain evidence="1 2">NBRC 111368</strain>
    </source>
</reference>
<protein>
    <submittedName>
        <fullName evidence="1">Methylated-DNA--[protein]-cysteine S-methyltransferase</fullName>
    </submittedName>
</protein>
<feature type="non-terminal residue" evidence="1">
    <location>
        <position position="37"/>
    </location>
</feature>
<dbReference type="EMBL" id="JBHSWU010000702">
    <property type="protein sequence ID" value="MFC6725777.1"/>
    <property type="molecule type" value="Genomic_DNA"/>
</dbReference>
<proteinExistence type="predicted"/>
<accession>A0ABD5S2N9</accession>